<dbReference type="InterPro" id="IPR027267">
    <property type="entry name" value="AH/BAR_dom_sf"/>
</dbReference>
<dbReference type="EMBL" id="JALJOR010000011">
    <property type="protein sequence ID" value="KAK9808708.1"/>
    <property type="molecule type" value="Genomic_DNA"/>
</dbReference>
<evidence type="ECO:0008006" key="4">
    <source>
        <dbReference type="Google" id="ProtNLM"/>
    </source>
</evidence>
<keyword evidence="3" id="KW-1185">Reference proteome</keyword>
<evidence type="ECO:0000256" key="1">
    <source>
        <dbReference type="SAM" id="MobiDB-lite"/>
    </source>
</evidence>
<gene>
    <name evidence="2" type="ORF">WJX72_002336</name>
</gene>
<evidence type="ECO:0000313" key="2">
    <source>
        <dbReference type="EMBL" id="KAK9808708.1"/>
    </source>
</evidence>
<dbReference type="Gene3D" id="1.20.1270.60">
    <property type="entry name" value="Arfaptin homology (AH) domain/BAR domain"/>
    <property type="match status" value="1"/>
</dbReference>
<comment type="caution">
    <text evidence="2">The sequence shown here is derived from an EMBL/GenBank/DDBJ whole genome shotgun (WGS) entry which is preliminary data.</text>
</comment>
<proteinExistence type="predicted"/>
<evidence type="ECO:0000313" key="3">
    <source>
        <dbReference type="Proteomes" id="UP001489004"/>
    </source>
</evidence>
<sequence length="366" mass="40619">MGRGWRTFSERAKQVWHINPVPDKGFVPTPNTRNELMLTDAGEFANHLKRCEKDIRALKNATEGLLNTTKIVMSAPLPKVFEDAGQGKATPVVSGPGQSGSIGGDFKVDDLTRVAKETAKKLEAEVLAPMQRWTTAYNTVQTRMQRLEAVRLEVDSRRRTVTDLARKIDKQRARVPQKGAKGEFDLDQLIKKQQHKENKLASARQSFKEQEAMVYQQLAQLIRDAVWLKTYIAAVMRLEQEAFQASYLALGPGKAALPMMQQAPVDMPTPLPATPDHIGMIPAGRAVDTPPQNAAGVGTMRSMTNKVTRRQPSGKENGRETAPNPKDYIDAPAAPTHRITRPASATSGYDRYGEQQYGREQPIPAW</sequence>
<name>A0AAW1PJF1_9CHLO</name>
<feature type="region of interest" description="Disordered" evidence="1">
    <location>
        <begin position="304"/>
        <end position="366"/>
    </location>
</feature>
<accession>A0AAW1PJF1</accession>
<reference evidence="2 3" key="1">
    <citation type="journal article" date="2024" name="Nat. Commun.">
        <title>Phylogenomics reveals the evolutionary origins of lichenization in chlorophyte algae.</title>
        <authorList>
            <person name="Puginier C."/>
            <person name="Libourel C."/>
            <person name="Otte J."/>
            <person name="Skaloud P."/>
            <person name="Haon M."/>
            <person name="Grisel S."/>
            <person name="Petersen M."/>
            <person name="Berrin J.G."/>
            <person name="Delaux P.M."/>
            <person name="Dal Grande F."/>
            <person name="Keller J."/>
        </authorList>
    </citation>
    <scope>NUCLEOTIDE SEQUENCE [LARGE SCALE GENOMIC DNA]</scope>
    <source>
        <strain evidence="2 3">SAG 2043</strain>
    </source>
</reference>
<dbReference type="Proteomes" id="UP001489004">
    <property type="component" value="Unassembled WGS sequence"/>
</dbReference>
<organism evidence="2 3">
    <name type="scientific">[Myrmecia] bisecta</name>
    <dbReference type="NCBI Taxonomy" id="41462"/>
    <lineage>
        <taxon>Eukaryota</taxon>
        <taxon>Viridiplantae</taxon>
        <taxon>Chlorophyta</taxon>
        <taxon>core chlorophytes</taxon>
        <taxon>Trebouxiophyceae</taxon>
        <taxon>Trebouxiales</taxon>
        <taxon>Trebouxiaceae</taxon>
        <taxon>Myrmecia</taxon>
    </lineage>
</organism>
<protein>
    <recommendedName>
        <fullName evidence="4">BAR domain-containing protein</fullName>
    </recommendedName>
</protein>
<dbReference type="AlphaFoldDB" id="A0AAW1PJF1"/>
<dbReference type="SUPFAM" id="SSF103657">
    <property type="entry name" value="BAR/IMD domain-like"/>
    <property type="match status" value="1"/>
</dbReference>